<dbReference type="SUPFAM" id="SSF51395">
    <property type="entry name" value="FMN-linked oxidoreductases"/>
    <property type="match status" value="1"/>
</dbReference>
<name>A0A9D9DJE5_9BACL</name>
<comment type="function">
    <text evidence="5">Catalyzes the synthesis of 5,6-dihydrouridine (D), a modified base found in the D-loop of most tRNAs, via the reduction of the C5-C6 double bond in target uridines.</text>
</comment>
<dbReference type="GO" id="GO:0003723">
    <property type="term" value="F:RNA binding"/>
    <property type="evidence" value="ECO:0007669"/>
    <property type="project" value="TreeGrafter"/>
</dbReference>
<keyword evidence="3 5" id="KW-0819">tRNA processing</keyword>
<feature type="binding site" evidence="7">
    <location>
        <begin position="18"/>
        <end position="20"/>
    </location>
    <ligand>
        <name>FMN</name>
        <dbReference type="ChEBI" id="CHEBI:58210"/>
    </ligand>
</feature>
<dbReference type="GO" id="GO:0050660">
    <property type="term" value="F:flavin adenine dinucleotide binding"/>
    <property type="evidence" value="ECO:0007669"/>
    <property type="project" value="InterPro"/>
</dbReference>
<dbReference type="PIRSF" id="PIRSF006621">
    <property type="entry name" value="Dus"/>
    <property type="match status" value="1"/>
</dbReference>
<dbReference type="EMBL" id="JADIMY010000097">
    <property type="protein sequence ID" value="MBO8427873.1"/>
    <property type="molecule type" value="Genomic_DNA"/>
</dbReference>
<dbReference type="CDD" id="cd02801">
    <property type="entry name" value="DUS_like_FMN"/>
    <property type="match status" value="1"/>
</dbReference>
<evidence type="ECO:0000256" key="4">
    <source>
        <dbReference type="ARBA" id="ARBA00023002"/>
    </source>
</evidence>
<dbReference type="InterPro" id="IPR001269">
    <property type="entry name" value="DUS_fam"/>
</dbReference>
<gene>
    <name evidence="9" type="ORF">IAC58_04950</name>
</gene>
<proteinExistence type="inferred from homology"/>
<evidence type="ECO:0000256" key="2">
    <source>
        <dbReference type="ARBA" id="ARBA00022643"/>
    </source>
</evidence>
<reference evidence="9" key="1">
    <citation type="submission" date="2020-10" db="EMBL/GenBank/DDBJ databases">
        <authorList>
            <person name="Gilroy R."/>
        </authorList>
    </citation>
    <scope>NUCLEOTIDE SEQUENCE</scope>
    <source>
        <strain evidence="9">11159</strain>
    </source>
</reference>
<feature type="active site" description="Proton donor" evidence="6">
    <location>
        <position position="104"/>
    </location>
</feature>
<evidence type="ECO:0000313" key="9">
    <source>
        <dbReference type="EMBL" id="MBO8427873.1"/>
    </source>
</evidence>
<dbReference type="Proteomes" id="UP000823613">
    <property type="component" value="Unassembled WGS sequence"/>
</dbReference>
<dbReference type="Pfam" id="PF01207">
    <property type="entry name" value="Dus"/>
    <property type="match status" value="1"/>
</dbReference>
<reference evidence="9" key="2">
    <citation type="journal article" date="2021" name="PeerJ">
        <title>Extensive microbial diversity within the chicken gut microbiome revealed by metagenomics and culture.</title>
        <authorList>
            <person name="Gilroy R."/>
            <person name="Ravi A."/>
            <person name="Getino M."/>
            <person name="Pursley I."/>
            <person name="Horton D.L."/>
            <person name="Alikhan N.F."/>
            <person name="Baker D."/>
            <person name="Gharbi K."/>
            <person name="Hall N."/>
            <person name="Watson M."/>
            <person name="Adriaenssens E.M."/>
            <person name="Foster-Nyarko E."/>
            <person name="Jarju S."/>
            <person name="Secka A."/>
            <person name="Antonio M."/>
            <person name="Oren A."/>
            <person name="Chaudhuri R.R."/>
            <person name="La Ragione R."/>
            <person name="Hildebrand F."/>
            <person name="Pallen M.J."/>
        </authorList>
    </citation>
    <scope>NUCLEOTIDE SEQUENCE</scope>
    <source>
        <strain evidence="9">11159</strain>
    </source>
</reference>
<sequence>MSFYIGNIEIKGRVILAPMAGITSFSYRKFMSKFGTSLVYSEMISDCGLIYGNKETKKLLYTDNKESPFAIQLFGGSKDTLVKAIDILENLNINYDILDINLACPVNKVIKGHAGSYWLTDLNNLYDLMREITKVSYKPVSCKIRLGFNDINVNDVTKLLENAGVKFIAIHARTRKEMYSGLPHFEYLKDLSKNINIPFAVSGNIFTVKDGLNALNITNATALMVARGAIGNPNLITNLNKALNKENYDESINLDEQIEYLKEYSRLLIKEKGEDRAISVLKGIAPKFFKDFPNSKFIRKEITLNCRFYRDLINILDKIKTLNPIMRGTPNPKH</sequence>
<dbReference type="PANTHER" id="PTHR45846">
    <property type="entry name" value="TRNA-DIHYDROURIDINE(47) SYNTHASE [NAD(P)(+)]-LIKE"/>
    <property type="match status" value="1"/>
</dbReference>
<dbReference type="AlphaFoldDB" id="A0A9D9DJE5"/>
<evidence type="ECO:0000256" key="5">
    <source>
        <dbReference type="PIRNR" id="PIRNR006621"/>
    </source>
</evidence>
<comment type="caution">
    <text evidence="9">The sequence shown here is derived from an EMBL/GenBank/DDBJ whole genome shotgun (WGS) entry which is preliminary data.</text>
</comment>
<organism evidence="9 10">
    <name type="scientific">Candidatus Onthovivens merdipullorum</name>
    <dbReference type="NCBI Taxonomy" id="2840889"/>
    <lineage>
        <taxon>Bacteria</taxon>
        <taxon>Bacillati</taxon>
        <taxon>Bacillota</taxon>
        <taxon>Bacilli</taxon>
        <taxon>Bacillales</taxon>
        <taxon>Candidatus Onthovivens</taxon>
    </lineage>
</organism>
<evidence type="ECO:0000256" key="1">
    <source>
        <dbReference type="ARBA" id="ARBA00022630"/>
    </source>
</evidence>
<keyword evidence="7" id="KW-0547">Nucleotide-binding</keyword>
<dbReference type="InterPro" id="IPR035587">
    <property type="entry name" value="DUS-like_FMN-bd"/>
</dbReference>
<feature type="domain" description="DUS-like FMN-binding" evidence="8">
    <location>
        <begin position="15"/>
        <end position="305"/>
    </location>
</feature>
<protein>
    <recommendedName>
        <fullName evidence="5">tRNA-dihydrouridine synthase</fullName>
        <ecNumber evidence="5">1.3.1.-</ecNumber>
    </recommendedName>
</protein>
<dbReference type="EC" id="1.3.1.-" evidence="5"/>
<comment type="similarity">
    <text evidence="5">Belongs to the dus family.</text>
</comment>
<dbReference type="GO" id="GO:0017150">
    <property type="term" value="F:tRNA dihydrouridine synthase activity"/>
    <property type="evidence" value="ECO:0007669"/>
    <property type="project" value="InterPro"/>
</dbReference>
<feature type="binding site" evidence="7">
    <location>
        <position position="72"/>
    </location>
    <ligand>
        <name>FMN</name>
        <dbReference type="ChEBI" id="CHEBI:58210"/>
    </ligand>
</feature>
<dbReference type="InterPro" id="IPR013785">
    <property type="entry name" value="Aldolase_TIM"/>
</dbReference>
<evidence type="ECO:0000313" key="10">
    <source>
        <dbReference type="Proteomes" id="UP000823613"/>
    </source>
</evidence>
<comment type="cofactor">
    <cofactor evidence="5 7">
        <name>FMN</name>
        <dbReference type="ChEBI" id="CHEBI:58210"/>
    </cofactor>
</comment>
<keyword evidence="4 5" id="KW-0560">Oxidoreductase</keyword>
<keyword evidence="1 5" id="KW-0285">Flavoprotein</keyword>
<evidence type="ECO:0000256" key="6">
    <source>
        <dbReference type="PIRSR" id="PIRSR006621-1"/>
    </source>
</evidence>
<evidence type="ECO:0000259" key="8">
    <source>
        <dbReference type="Pfam" id="PF01207"/>
    </source>
</evidence>
<feature type="binding site" evidence="7">
    <location>
        <begin position="226"/>
        <end position="227"/>
    </location>
    <ligand>
        <name>FMN</name>
        <dbReference type="ChEBI" id="CHEBI:58210"/>
    </ligand>
</feature>
<feature type="binding site" evidence="7">
    <location>
        <position position="143"/>
    </location>
    <ligand>
        <name>FMN</name>
        <dbReference type="ChEBI" id="CHEBI:58210"/>
    </ligand>
</feature>
<feature type="binding site" evidence="7">
    <location>
        <position position="171"/>
    </location>
    <ligand>
        <name>FMN</name>
        <dbReference type="ChEBI" id="CHEBI:58210"/>
    </ligand>
</feature>
<evidence type="ECO:0000256" key="7">
    <source>
        <dbReference type="PIRSR" id="PIRSR006621-2"/>
    </source>
</evidence>
<accession>A0A9D9DJE5</accession>
<dbReference type="PANTHER" id="PTHR45846:SF1">
    <property type="entry name" value="TRNA-DIHYDROURIDINE(47) SYNTHASE [NAD(P)(+)]-LIKE"/>
    <property type="match status" value="1"/>
</dbReference>
<dbReference type="Gene3D" id="3.20.20.70">
    <property type="entry name" value="Aldolase class I"/>
    <property type="match status" value="1"/>
</dbReference>
<keyword evidence="2 5" id="KW-0288">FMN</keyword>
<evidence type="ECO:0000256" key="3">
    <source>
        <dbReference type="ARBA" id="ARBA00022694"/>
    </source>
</evidence>